<name>A0ABP2GIL6_ACIRA</name>
<dbReference type="EMBL" id="ACVR01000069">
    <property type="protein sequence ID" value="EET81538.1"/>
    <property type="molecule type" value="Genomic_DNA"/>
</dbReference>
<comment type="similarity">
    <text evidence="2">Belongs to the tellurite-resistance/dicarboxylate transporter (TDT) family.</text>
</comment>
<feature type="transmembrane region" description="Helical" evidence="8">
    <location>
        <begin position="352"/>
        <end position="372"/>
    </location>
</feature>
<feature type="transmembrane region" description="Helical" evidence="8">
    <location>
        <begin position="99"/>
        <end position="121"/>
    </location>
</feature>
<feature type="transmembrane region" description="Helical" evidence="8">
    <location>
        <begin position="321"/>
        <end position="340"/>
    </location>
</feature>
<evidence type="ECO:0000256" key="6">
    <source>
        <dbReference type="ARBA" id="ARBA00022989"/>
    </source>
</evidence>
<organism evidence="9 10">
    <name type="scientific">Acinetobacter radioresistens SK82</name>
    <dbReference type="NCBI Taxonomy" id="596318"/>
    <lineage>
        <taxon>Bacteria</taxon>
        <taxon>Pseudomonadati</taxon>
        <taxon>Pseudomonadota</taxon>
        <taxon>Gammaproteobacteria</taxon>
        <taxon>Moraxellales</taxon>
        <taxon>Moraxellaceae</taxon>
        <taxon>Acinetobacter</taxon>
    </lineage>
</organism>
<evidence type="ECO:0000256" key="2">
    <source>
        <dbReference type="ARBA" id="ARBA00008566"/>
    </source>
</evidence>
<feature type="transmembrane region" description="Helical" evidence="8">
    <location>
        <begin position="211"/>
        <end position="230"/>
    </location>
</feature>
<comment type="caution">
    <text evidence="9">The sequence shown here is derived from an EMBL/GenBank/DDBJ whole genome shotgun (WGS) entry which is preliminary data.</text>
</comment>
<accession>A0ABP2GIL6</accession>
<protein>
    <submittedName>
        <fullName evidence="9">C4-dicarboxylate transporter/malic acid transport protein</fullName>
    </submittedName>
</protein>
<dbReference type="Gene3D" id="1.50.10.150">
    <property type="entry name" value="Voltage-dependent anion channel"/>
    <property type="match status" value="1"/>
</dbReference>
<keyword evidence="3" id="KW-0813">Transport</keyword>
<dbReference type="PANTHER" id="PTHR31686">
    <property type="match status" value="1"/>
</dbReference>
<dbReference type="InterPro" id="IPR051629">
    <property type="entry name" value="Sulfite_efflux_TDT"/>
</dbReference>
<feature type="transmembrane region" description="Helical" evidence="8">
    <location>
        <begin position="141"/>
        <end position="162"/>
    </location>
</feature>
<dbReference type="CDD" id="cd09318">
    <property type="entry name" value="TDT_SSU1"/>
    <property type="match status" value="1"/>
</dbReference>
<proteinExistence type="inferred from homology"/>
<dbReference type="InterPro" id="IPR004695">
    <property type="entry name" value="SLAC1/Mae1/Ssu1/TehA"/>
</dbReference>
<comment type="subcellular location">
    <subcellularLocation>
        <location evidence="1">Cell membrane</location>
        <topology evidence="1">Multi-pass membrane protein</topology>
    </subcellularLocation>
</comment>
<evidence type="ECO:0000256" key="8">
    <source>
        <dbReference type="SAM" id="Phobius"/>
    </source>
</evidence>
<evidence type="ECO:0000256" key="5">
    <source>
        <dbReference type="ARBA" id="ARBA00022692"/>
    </source>
</evidence>
<feature type="transmembrane region" description="Helical" evidence="8">
    <location>
        <begin position="174"/>
        <end position="199"/>
    </location>
</feature>
<feature type="transmembrane region" description="Helical" evidence="8">
    <location>
        <begin position="283"/>
        <end position="309"/>
    </location>
</feature>
<keyword evidence="5 8" id="KW-0812">Transmembrane</keyword>
<keyword evidence="6 8" id="KW-1133">Transmembrane helix</keyword>
<evidence type="ECO:0000256" key="3">
    <source>
        <dbReference type="ARBA" id="ARBA00022448"/>
    </source>
</evidence>
<feature type="transmembrane region" description="Helical" evidence="8">
    <location>
        <begin position="63"/>
        <end position="87"/>
    </location>
</feature>
<dbReference type="Pfam" id="PF03595">
    <property type="entry name" value="SLAC1"/>
    <property type="match status" value="1"/>
</dbReference>
<keyword evidence="4" id="KW-1003">Cell membrane</keyword>
<evidence type="ECO:0000313" key="10">
    <source>
        <dbReference type="Proteomes" id="UP000018419"/>
    </source>
</evidence>
<evidence type="ECO:0000313" key="9">
    <source>
        <dbReference type="EMBL" id="EET81538.1"/>
    </source>
</evidence>
<dbReference type="InterPro" id="IPR038665">
    <property type="entry name" value="Voltage-dep_anion_channel_sf"/>
</dbReference>
<evidence type="ECO:0000256" key="1">
    <source>
        <dbReference type="ARBA" id="ARBA00004651"/>
    </source>
</evidence>
<keyword evidence="10" id="KW-1185">Reference proteome</keyword>
<evidence type="ECO:0000256" key="4">
    <source>
        <dbReference type="ARBA" id="ARBA00022475"/>
    </source>
</evidence>
<dbReference type="Proteomes" id="UP000018419">
    <property type="component" value="Unassembled WGS sequence"/>
</dbReference>
<feature type="transmembrane region" description="Helical" evidence="8">
    <location>
        <begin position="242"/>
        <end position="263"/>
    </location>
</feature>
<gene>
    <name evidence="9" type="primary">tdt</name>
    <name evidence="9" type="ORF">ACIRA0001_0570</name>
</gene>
<keyword evidence="7 8" id="KW-0472">Membrane</keyword>
<evidence type="ECO:0000256" key="7">
    <source>
        <dbReference type="ARBA" id="ARBA00023136"/>
    </source>
</evidence>
<dbReference type="PANTHER" id="PTHR31686:SF1">
    <property type="entry name" value="SULFITE EFFLUX PUMP SSU1"/>
    <property type="match status" value="1"/>
</dbReference>
<reference evidence="9 10" key="1">
    <citation type="submission" date="2009-07" db="EMBL/GenBank/DDBJ databases">
        <authorList>
            <person name="Madupu R."/>
            <person name="Durkin A.S."/>
            <person name="Torralba M."/>
            <person name="Methe B."/>
            <person name="Sutton G.G."/>
            <person name="Strausberg R.L."/>
            <person name="Nelson K.E."/>
        </authorList>
    </citation>
    <scope>NUCLEOTIDE SEQUENCE [LARGE SCALE GENOMIC DNA]</scope>
    <source>
        <strain evidence="9 10">SK82</strain>
    </source>
</reference>
<sequence length="393" mass="43449">MGLFIISAALKIQSGTVMNRPFEQLGQPRDIIRQFTPNWFTVTMRTGVVALILPELSSGSINLWLGGIFLWQINIILFISFSLLYSLRWLFYPTEARQIFFHSNMSLFLGAIPMGLATLVNGFLKYGLPLYGDSALEIAKLLWYIDVVMAVGIAWLVPFCMFSCQQHQLHSMTAIWLLPIVACEVAANSGGVLVQYLAISQQTVAILMASYGLWGISVLPAFAILTILMLRLALHQLPSKDMVISSWLALGPIGTGALALLSLGSQATRILTFIGQKDLGMFLQYAGTASSLILLGFGLWWLGLAVLMTLKYIRRGLPFNLGWWGLTFPLGVFTLAIYTLGQQLQLSILHNIASSLAYILIILWVVVATKIVQGFYRGNLLFSPCLKSFLDKG</sequence>